<evidence type="ECO:0000313" key="4">
    <source>
        <dbReference type="Proteomes" id="UP001175261"/>
    </source>
</evidence>
<organism evidence="3 4">
    <name type="scientific">Sarocladium strictum</name>
    <name type="common">Black bundle disease fungus</name>
    <name type="synonym">Acremonium strictum</name>
    <dbReference type="NCBI Taxonomy" id="5046"/>
    <lineage>
        <taxon>Eukaryota</taxon>
        <taxon>Fungi</taxon>
        <taxon>Dikarya</taxon>
        <taxon>Ascomycota</taxon>
        <taxon>Pezizomycotina</taxon>
        <taxon>Sordariomycetes</taxon>
        <taxon>Hypocreomycetidae</taxon>
        <taxon>Hypocreales</taxon>
        <taxon>Sarocladiaceae</taxon>
        <taxon>Sarocladium</taxon>
    </lineage>
</organism>
<dbReference type="Gene3D" id="2.100.10.30">
    <property type="entry name" value="Jacalin-like lectin domain"/>
    <property type="match status" value="1"/>
</dbReference>
<evidence type="ECO:0000313" key="3">
    <source>
        <dbReference type="EMBL" id="KAK0390503.1"/>
    </source>
</evidence>
<dbReference type="InterPro" id="IPR036404">
    <property type="entry name" value="Jacalin-like_lectin_dom_sf"/>
</dbReference>
<dbReference type="InterPro" id="IPR036691">
    <property type="entry name" value="Endo/exonu/phosph_ase_sf"/>
</dbReference>
<dbReference type="PANTHER" id="PTHR16320">
    <property type="entry name" value="SPHINGOMYELINASE FAMILY MEMBER"/>
    <property type="match status" value="1"/>
</dbReference>
<dbReference type="CDD" id="cd09615">
    <property type="entry name" value="Jacalin_EEP"/>
    <property type="match status" value="1"/>
</dbReference>
<dbReference type="EMBL" id="JAPDFR010000001">
    <property type="protein sequence ID" value="KAK0390503.1"/>
    <property type="molecule type" value="Genomic_DNA"/>
</dbReference>
<dbReference type="SMART" id="SM00915">
    <property type="entry name" value="Jacalin"/>
    <property type="match status" value="1"/>
</dbReference>
<dbReference type="SUPFAM" id="SSF51101">
    <property type="entry name" value="Mannose-binding lectins"/>
    <property type="match status" value="1"/>
</dbReference>
<dbReference type="GO" id="GO:0004767">
    <property type="term" value="F:sphingomyelin phosphodiesterase activity"/>
    <property type="evidence" value="ECO:0007669"/>
    <property type="project" value="InterPro"/>
</dbReference>
<dbReference type="SUPFAM" id="SSF56219">
    <property type="entry name" value="DNase I-like"/>
    <property type="match status" value="1"/>
</dbReference>
<reference evidence="3" key="1">
    <citation type="submission" date="2022-10" db="EMBL/GenBank/DDBJ databases">
        <title>Determination and structural analysis of whole genome sequence of Sarocladium strictum F4-1.</title>
        <authorList>
            <person name="Hu L."/>
            <person name="Jiang Y."/>
        </authorList>
    </citation>
    <scope>NUCLEOTIDE SEQUENCE</scope>
    <source>
        <strain evidence="3">F4-1</strain>
    </source>
</reference>
<dbReference type="Proteomes" id="UP001175261">
    <property type="component" value="Unassembled WGS sequence"/>
</dbReference>
<proteinExistence type="predicted"/>
<dbReference type="GO" id="GO:0005737">
    <property type="term" value="C:cytoplasm"/>
    <property type="evidence" value="ECO:0007669"/>
    <property type="project" value="TreeGrafter"/>
</dbReference>
<evidence type="ECO:0000256" key="1">
    <source>
        <dbReference type="SAM" id="SignalP"/>
    </source>
</evidence>
<keyword evidence="1" id="KW-0732">Signal</keyword>
<evidence type="ECO:0000259" key="2">
    <source>
        <dbReference type="SMART" id="SM00915"/>
    </source>
</evidence>
<dbReference type="Gene3D" id="3.60.10.10">
    <property type="entry name" value="Endonuclease/exonuclease/phosphatase"/>
    <property type="match status" value="1"/>
</dbReference>
<dbReference type="GO" id="GO:0016791">
    <property type="term" value="F:phosphatase activity"/>
    <property type="evidence" value="ECO:0007669"/>
    <property type="project" value="InterPro"/>
</dbReference>
<name>A0AA39GN98_SARSR</name>
<gene>
    <name evidence="3" type="ORF">NLU13_0007</name>
</gene>
<protein>
    <recommendedName>
        <fullName evidence="2">Jacalin-type lectin domain-containing protein</fullName>
    </recommendedName>
</protein>
<feature type="chain" id="PRO_5041297615" description="Jacalin-type lectin domain-containing protein" evidence="1">
    <location>
        <begin position="21"/>
        <end position="437"/>
    </location>
</feature>
<accession>A0AA39GN98</accession>
<dbReference type="Pfam" id="PF22669">
    <property type="entry name" value="Exo_endo_phos2"/>
    <property type="match status" value="1"/>
</dbReference>
<comment type="caution">
    <text evidence="3">The sequence shown here is derived from an EMBL/GenBank/DDBJ whole genome shotgun (WGS) entry which is preliminary data.</text>
</comment>
<dbReference type="Pfam" id="PF01419">
    <property type="entry name" value="Jacalin"/>
    <property type="match status" value="1"/>
</dbReference>
<sequence>MRSFTSISLAATAFIGTVAAATSGSISLLTMNVAGLPEALQGNDVPGDKATNARQIGTYFAQYNYDIIHIQEDFNYHAHIYATDSHPYRTATSGGVPFGSGLNTLSNNWWFDFRRIKWNKCSNASGADCLTPKGFTFMRMHIDDGVYVDVYNLHADAGTESDDLSARASNIQQVADYISYWSEGNAVIVMGDTNTRYSRTGDNIRVLMTQNNLSDAWIVRERGGVVPTQESLCNNPSLVNSCEIVDKILFRGNAITSLDATFFNYESSKFLQPDGNILSDHNPITVDLAWKSSATRRQSDFWGGPHGDWFNDLGSLGDNPKTRIITFSGASRLDSVGLTLTSGTRFSHGGSGGTQVSLTLDASEYWVSAKLCQSKHNNTTRIFYIQATTSTGRTLASGAQTGECVIYSAPSGWQIVGYIGQSVDEVDLLGFIYAPQI</sequence>
<keyword evidence="4" id="KW-1185">Reference proteome</keyword>
<dbReference type="InterPro" id="IPR001229">
    <property type="entry name" value="Jacalin-like_lectin_dom"/>
</dbReference>
<feature type="domain" description="Jacalin-type lectin" evidence="2">
    <location>
        <begin position="307"/>
        <end position="435"/>
    </location>
</feature>
<dbReference type="AlphaFoldDB" id="A0AA39GN98"/>
<dbReference type="GO" id="GO:0046856">
    <property type="term" value="P:phosphatidylinositol dephosphorylation"/>
    <property type="evidence" value="ECO:0007669"/>
    <property type="project" value="InterPro"/>
</dbReference>
<dbReference type="InterPro" id="IPR000300">
    <property type="entry name" value="IPPc"/>
</dbReference>
<feature type="signal peptide" evidence="1">
    <location>
        <begin position="1"/>
        <end position="20"/>
    </location>
</feature>
<dbReference type="InterPro" id="IPR038772">
    <property type="entry name" value="Sph/SMPD2-like"/>
</dbReference>
<dbReference type="PANTHER" id="PTHR16320:SF1">
    <property type="entry name" value="SPHINGOMYELINASE DDB_G0288017"/>
    <property type="match status" value="1"/>
</dbReference>